<dbReference type="PROSITE" id="PS52045">
    <property type="entry name" value="NEPROSIN_PEP_CD"/>
    <property type="match status" value="1"/>
</dbReference>
<dbReference type="PANTHER" id="PTHR31589:SF233">
    <property type="entry name" value="PROTEIN, PUTATIVE (DUF239)-RELATED"/>
    <property type="match status" value="1"/>
</dbReference>
<protein>
    <submittedName>
        <fullName evidence="2">Putative neprosin</fullName>
    </submittedName>
</protein>
<gene>
    <name evidence="2" type="ORF">MtrunA17_Chr8g0391201</name>
</gene>
<sequence>MIFHGANAIIAAYNLSLKANQYSMSSIWIASGPPTELNIILTGFGVHPGLYGDSQLRLTSYWTVDGKKTGCYNQLCPGFVQVNHDKENALGSVLSPTTPIGSTTKYVAPIKIKQDRSTSHWWLIIHESIYVGYWPKELFTHLSKGAAFIRFGGQTYAPPNNDSPPMGSGRLPKEKFPNSGLMGELEIIDSGYNEIDVNPEDMKPYTDTNSNCYDLAYRGYQGSSYRQAFLYGGPGGRNCGI</sequence>
<dbReference type="EMBL" id="PSQE01000008">
    <property type="protein sequence ID" value="RHN43744.1"/>
    <property type="molecule type" value="Genomic_DNA"/>
</dbReference>
<feature type="domain" description="Neprosin PEP catalytic" evidence="1">
    <location>
        <begin position="1"/>
        <end position="240"/>
    </location>
</feature>
<dbReference type="Gene3D" id="3.90.1320.10">
    <property type="entry name" value="Outer-capsid protein sigma 3, large lobe"/>
    <property type="match status" value="1"/>
</dbReference>
<comment type="caution">
    <text evidence="2">The sequence shown here is derived from an EMBL/GenBank/DDBJ whole genome shotgun (WGS) entry which is preliminary data.</text>
</comment>
<evidence type="ECO:0000313" key="2">
    <source>
        <dbReference type="EMBL" id="RHN43744.1"/>
    </source>
</evidence>
<dbReference type="Gramene" id="rna50366">
    <property type="protein sequence ID" value="RHN43744.1"/>
    <property type="gene ID" value="gene50366"/>
</dbReference>
<dbReference type="Pfam" id="PF03080">
    <property type="entry name" value="Neprosin"/>
    <property type="match status" value="1"/>
</dbReference>
<dbReference type="InterPro" id="IPR004314">
    <property type="entry name" value="Neprosin"/>
</dbReference>
<proteinExistence type="predicted"/>
<dbReference type="PANTHER" id="PTHR31589">
    <property type="entry name" value="PROTEIN, PUTATIVE (DUF239)-RELATED-RELATED"/>
    <property type="match status" value="1"/>
</dbReference>
<dbReference type="InterPro" id="IPR053168">
    <property type="entry name" value="Glutamic_endopeptidase"/>
</dbReference>
<evidence type="ECO:0000259" key="1">
    <source>
        <dbReference type="PROSITE" id="PS52045"/>
    </source>
</evidence>
<dbReference type="Proteomes" id="UP000265566">
    <property type="component" value="Chromosome 8"/>
</dbReference>
<dbReference type="AlphaFoldDB" id="A0A396GW73"/>
<reference evidence="2" key="1">
    <citation type="journal article" date="2018" name="Nat. Plants">
        <title>Whole-genome landscape of Medicago truncatula symbiotic genes.</title>
        <authorList>
            <person name="Pecrix Y."/>
            <person name="Gamas P."/>
            <person name="Carrere S."/>
        </authorList>
    </citation>
    <scope>NUCLEOTIDE SEQUENCE</scope>
    <source>
        <tissue evidence="2">Leaves</tissue>
    </source>
</reference>
<accession>A0A396GW73</accession>
<organism evidence="2">
    <name type="scientific">Medicago truncatula</name>
    <name type="common">Barrel medic</name>
    <name type="synonym">Medicago tribuloides</name>
    <dbReference type="NCBI Taxonomy" id="3880"/>
    <lineage>
        <taxon>Eukaryota</taxon>
        <taxon>Viridiplantae</taxon>
        <taxon>Streptophyta</taxon>
        <taxon>Embryophyta</taxon>
        <taxon>Tracheophyta</taxon>
        <taxon>Spermatophyta</taxon>
        <taxon>Magnoliopsida</taxon>
        <taxon>eudicotyledons</taxon>
        <taxon>Gunneridae</taxon>
        <taxon>Pentapetalae</taxon>
        <taxon>rosids</taxon>
        <taxon>fabids</taxon>
        <taxon>Fabales</taxon>
        <taxon>Fabaceae</taxon>
        <taxon>Papilionoideae</taxon>
        <taxon>50 kb inversion clade</taxon>
        <taxon>NPAAA clade</taxon>
        <taxon>Hologalegina</taxon>
        <taxon>IRL clade</taxon>
        <taxon>Trifolieae</taxon>
        <taxon>Medicago</taxon>
    </lineage>
</organism>
<name>A0A396GW73_MEDTR</name>